<dbReference type="RefSeq" id="WP_173072439.1">
    <property type="nucleotide sequence ID" value="NZ_CP041345.1"/>
</dbReference>
<gene>
    <name evidence="2" type="ORF">FHG85_01110</name>
</gene>
<dbReference type="KEGG" id="ttz:FHG85_01110"/>
<protein>
    <submittedName>
        <fullName evidence="2">Uncharacterized protein</fullName>
    </submittedName>
</protein>
<evidence type="ECO:0000313" key="3">
    <source>
        <dbReference type="Proteomes" id="UP000500961"/>
    </source>
</evidence>
<keyword evidence="1" id="KW-0732">Signal</keyword>
<sequence length="122" mass="13463">MRKKLLFTPLILGLVLAMLNWGCEKDENDVCQLFEPPECEIANVCCPTDGGDCYYEVGDQKFVCDKTKATENDPDGCADAESQAIEVLCGTASTQGKMYAKAELQRLTAQLLQQAKMYSVCH</sequence>
<organism evidence="2 3">
    <name type="scientific">Tenuifilum thalassicum</name>
    <dbReference type="NCBI Taxonomy" id="2590900"/>
    <lineage>
        <taxon>Bacteria</taxon>
        <taxon>Pseudomonadati</taxon>
        <taxon>Bacteroidota</taxon>
        <taxon>Bacteroidia</taxon>
        <taxon>Bacteroidales</taxon>
        <taxon>Tenuifilaceae</taxon>
        <taxon>Tenuifilum</taxon>
    </lineage>
</organism>
<dbReference type="AlphaFoldDB" id="A0A7D4C7C4"/>
<keyword evidence="3" id="KW-1185">Reference proteome</keyword>
<proteinExistence type="predicted"/>
<evidence type="ECO:0000256" key="1">
    <source>
        <dbReference type="SAM" id="SignalP"/>
    </source>
</evidence>
<dbReference type="Proteomes" id="UP000500961">
    <property type="component" value="Chromosome"/>
</dbReference>
<reference evidence="2 3" key="1">
    <citation type="submission" date="2019-07" db="EMBL/GenBank/DDBJ databases">
        <title>Thalassofilum flectens gen. nov., sp. nov., a novel moderate thermophilic anaerobe from a shallow sea hot spring in Kunashir Island (Russia), representing a new family in the order Bacteroidales, and proposal of Thalassofilacea fam. nov.</title>
        <authorList>
            <person name="Kochetkova T.V."/>
            <person name="Podosokorskaya O.A."/>
            <person name="Novikov A."/>
            <person name="Elcheninov A.G."/>
            <person name="Toshchakov S.V."/>
            <person name="Kublanov I.V."/>
        </authorList>
    </citation>
    <scope>NUCLEOTIDE SEQUENCE [LARGE SCALE GENOMIC DNA]</scope>
    <source>
        <strain evidence="2 3">38-H</strain>
    </source>
</reference>
<name>A0A7D4C7C4_9BACT</name>
<dbReference type="EMBL" id="CP041345">
    <property type="protein sequence ID" value="QKG78922.1"/>
    <property type="molecule type" value="Genomic_DNA"/>
</dbReference>
<accession>A0A7D4C7C4</accession>
<feature type="chain" id="PRO_5029475908" evidence="1">
    <location>
        <begin position="23"/>
        <end position="122"/>
    </location>
</feature>
<evidence type="ECO:0000313" key="2">
    <source>
        <dbReference type="EMBL" id="QKG78922.1"/>
    </source>
</evidence>
<feature type="signal peptide" evidence="1">
    <location>
        <begin position="1"/>
        <end position="22"/>
    </location>
</feature>